<keyword evidence="3" id="KW-1185">Reference proteome</keyword>
<evidence type="ECO:0000256" key="1">
    <source>
        <dbReference type="SAM" id="Phobius"/>
    </source>
</evidence>
<dbReference type="EMBL" id="PQIB02000018">
    <property type="protein sequence ID" value="RLM54628.1"/>
    <property type="molecule type" value="Genomic_DNA"/>
</dbReference>
<feature type="transmembrane region" description="Helical" evidence="1">
    <location>
        <begin position="101"/>
        <end position="121"/>
    </location>
</feature>
<dbReference type="PANTHER" id="PTHR46610:SF19">
    <property type="entry name" value="OS06G0147400 PROTEIN"/>
    <property type="match status" value="1"/>
</dbReference>
<organism evidence="2 3">
    <name type="scientific">Panicum miliaceum</name>
    <name type="common">Proso millet</name>
    <name type="synonym">Broomcorn millet</name>
    <dbReference type="NCBI Taxonomy" id="4540"/>
    <lineage>
        <taxon>Eukaryota</taxon>
        <taxon>Viridiplantae</taxon>
        <taxon>Streptophyta</taxon>
        <taxon>Embryophyta</taxon>
        <taxon>Tracheophyta</taxon>
        <taxon>Spermatophyta</taxon>
        <taxon>Magnoliopsida</taxon>
        <taxon>Liliopsida</taxon>
        <taxon>Poales</taxon>
        <taxon>Poaceae</taxon>
        <taxon>PACMAD clade</taxon>
        <taxon>Panicoideae</taxon>
        <taxon>Panicodae</taxon>
        <taxon>Paniceae</taxon>
        <taxon>Panicinae</taxon>
        <taxon>Panicum</taxon>
        <taxon>Panicum sect. Panicum</taxon>
    </lineage>
</organism>
<comment type="caution">
    <text evidence="2">The sequence shown here is derived from an EMBL/GenBank/DDBJ whole genome shotgun (WGS) entry which is preliminary data.</text>
</comment>
<dbReference type="Proteomes" id="UP000275267">
    <property type="component" value="Unassembled WGS sequence"/>
</dbReference>
<gene>
    <name evidence="2" type="ORF">C2845_PM10G02600</name>
</gene>
<dbReference type="PANTHER" id="PTHR46610">
    <property type="entry name" value="OS05G0181300 PROTEIN"/>
    <property type="match status" value="1"/>
</dbReference>
<keyword evidence="1" id="KW-0812">Transmembrane</keyword>
<keyword evidence="1" id="KW-1133">Transmembrane helix</keyword>
<dbReference type="OrthoDB" id="645053at2759"/>
<evidence type="ECO:0000313" key="3">
    <source>
        <dbReference type="Proteomes" id="UP000275267"/>
    </source>
</evidence>
<accession>A0A3L6PCK0</accession>
<dbReference type="AlphaFoldDB" id="A0A3L6PCK0"/>
<protein>
    <submittedName>
        <fullName evidence="2">Uncharacterized protein</fullName>
    </submittedName>
</protein>
<keyword evidence="1" id="KW-0472">Membrane</keyword>
<proteinExistence type="predicted"/>
<dbReference type="Pfam" id="PF20100">
    <property type="entry name" value="DUF6490"/>
    <property type="match status" value="1"/>
</dbReference>
<reference evidence="3" key="1">
    <citation type="journal article" date="2019" name="Nat. Commun.">
        <title>The genome of broomcorn millet.</title>
        <authorList>
            <person name="Zou C."/>
            <person name="Miki D."/>
            <person name="Li D."/>
            <person name="Tang Q."/>
            <person name="Xiao L."/>
            <person name="Rajput S."/>
            <person name="Deng P."/>
            <person name="Jia W."/>
            <person name="Huang R."/>
            <person name="Zhang M."/>
            <person name="Sun Y."/>
            <person name="Hu J."/>
            <person name="Fu X."/>
            <person name="Schnable P.S."/>
            <person name="Li F."/>
            <person name="Zhang H."/>
            <person name="Feng B."/>
            <person name="Zhu X."/>
            <person name="Liu R."/>
            <person name="Schnable J.C."/>
            <person name="Zhu J.-K."/>
            <person name="Zhang H."/>
        </authorList>
    </citation>
    <scope>NUCLEOTIDE SEQUENCE [LARGE SCALE GENOMIC DNA]</scope>
</reference>
<sequence length="122" mass="13039">MILIFSAKQASRRPAAPGTHPPWASAAVPVGLAVLRGAGRAEVAFVAFTCLNLQLLFWSGHRLERSPPGSAARGRARLVLWALSATFMAAFTWKMTALLPLSFTIVVWAVAAAAIGFVVYVF</sequence>
<dbReference type="InterPro" id="IPR045501">
    <property type="entry name" value="DUF6490"/>
</dbReference>
<name>A0A3L6PCK0_PANMI</name>
<evidence type="ECO:0000313" key="2">
    <source>
        <dbReference type="EMBL" id="RLM54628.1"/>
    </source>
</evidence>